<keyword evidence="1" id="KW-1133">Transmembrane helix</keyword>
<dbReference type="Gene3D" id="3.40.525.10">
    <property type="entry name" value="CRAL-TRIO lipid binding domain"/>
    <property type="match status" value="1"/>
</dbReference>
<feature type="domain" description="CRAL-TRIO" evidence="2">
    <location>
        <begin position="94"/>
        <end position="263"/>
    </location>
</feature>
<keyword evidence="1" id="KW-0472">Membrane</keyword>
<dbReference type="EMBL" id="KN840516">
    <property type="protein sequence ID" value="KIP06538.1"/>
    <property type="molecule type" value="Genomic_DNA"/>
</dbReference>
<evidence type="ECO:0000256" key="1">
    <source>
        <dbReference type="SAM" id="Phobius"/>
    </source>
</evidence>
<evidence type="ECO:0000313" key="4">
    <source>
        <dbReference type="Proteomes" id="UP000053257"/>
    </source>
</evidence>
<dbReference type="InterPro" id="IPR036865">
    <property type="entry name" value="CRAL-TRIO_dom_sf"/>
</dbReference>
<dbReference type="Proteomes" id="UP000053257">
    <property type="component" value="Unassembled WGS sequence"/>
</dbReference>
<dbReference type="AlphaFoldDB" id="A0A0C3PJX3"/>
<feature type="transmembrane region" description="Helical" evidence="1">
    <location>
        <begin position="346"/>
        <end position="367"/>
    </location>
</feature>
<keyword evidence="4" id="KW-1185">Reference proteome</keyword>
<evidence type="ECO:0000313" key="3">
    <source>
        <dbReference type="EMBL" id="KIP06538.1"/>
    </source>
</evidence>
<protein>
    <recommendedName>
        <fullName evidence="2">CRAL-TRIO domain-containing protein</fullName>
    </recommendedName>
</protein>
<gene>
    <name evidence="3" type="ORF">PHLGIDRAFT_30459</name>
</gene>
<reference evidence="3 4" key="1">
    <citation type="journal article" date="2014" name="PLoS Genet.">
        <title>Analysis of the Phlebiopsis gigantea genome, transcriptome and secretome provides insight into its pioneer colonization strategies of wood.</title>
        <authorList>
            <person name="Hori C."/>
            <person name="Ishida T."/>
            <person name="Igarashi K."/>
            <person name="Samejima M."/>
            <person name="Suzuki H."/>
            <person name="Master E."/>
            <person name="Ferreira P."/>
            <person name="Ruiz-Duenas F.J."/>
            <person name="Held B."/>
            <person name="Canessa P."/>
            <person name="Larrondo L.F."/>
            <person name="Schmoll M."/>
            <person name="Druzhinina I.S."/>
            <person name="Kubicek C.P."/>
            <person name="Gaskell J.A."/>
            <person name="Kersten P."/>
            <person name="St John F."/>
            <person name="Glasner J."/>
            <person name="Sabat G."/>
            <person name="Splinter BonDurant S."/>
            <person name="Syed K."/>
            <person name="Yadav J."/>
            <person name="Mgbeahuruike A.C."/>
            <person name="Kovalchuk A."/>
            <person name="Asiegbu F.O."/>
            <person name="Lackner G."/>
            <person name="Hoffmeister D."/>
            <person name="Rencoret J."/>
            <person name="Gutierrez A."/>
            <person name="Sun H."/>
            <person name="Lindquist E."/>
            <person name="Barry K."/>
            <person name="Riley R."/>
            <person name="Grigoriev I.V."/>
            <person name="Henrissat B."/>
            <person name="Kues U."/>
            <person name="Berka R.M."/>
            <person name="Martinez A.T."/>
            <person name="Covert S.F."/>
            <person name="Blanchette R.A."/>
            <person name="Cullen D."/>
        </authorList>
    </citation>
    <scope>NUCLEOTIDE SEQUENCE [LARGE SCALE GENOMIC DNA]</scope>
    <source>
        <strain evidence="3 4">11061_1 CR5-6</strain>
    </source>
</reference>
<sequence>MGLNTYAALQEQYNLLNELYDSNLGAVRQLQATLLHDILPGLVDEQGLDATAVDRTREWLADTPTIFRTLKRQNFTASFALEALQSILLWRVHVLPQVASASPSAYLTCLPPHCRDPFGRPIIVVRLGKLLDGVEDIKSILVYTVELMRSHLAQLNYAELARGQGARPILQYVMLLDIEGMTINSRNIDTFSWLVQDLLPRYPGLLGAGAITNTAPTNPAVIRRILPTSALQKVFFTTHAGLRDLLSPAHLPEDWGGGLPRITELDNPLAAYVVWPAARPSQECAAGEDAPPGPAAARQPRTVLSSTSLLNPFFGYPAVSDAFSPPTPRHGRRRKRDLVRTLLRLWWARWGACVRLAVLALALCLVLRRTRWLAALRARWRRRQLAPARL</sequence>
<organism evidence="3 4">
    <name type="scientific">Phlebiopsis gigantea (strain 11061_1 CR5-6)</name>
    <name type="common">White-rot fungus</name>
    <name type="synonym">Peniophora gigantea</name>
    <dbReference type="NCBI Taxonomy" id="745531"/>
    <lineage>
        <taxon>Eukaryota</taxon>
        <taxon>Fungi</taxon>
        <taxon>Dikarya</taxon>
        <taxon>Basidiomycota</taxon>
        <taxon>Agaricomycotina</taxon>
        <taxon>Agaricomycetes</taxon>
        <taxon>Polyporales</taxon>
        <taxon>Phanerochaetaceae</taxon>
        <taxon>Phlebiopsis</taxon>
    </lineage>
</organism>
<accession>A0A0C3PJX3</accession>
<dbReference type="CDD" id="cd00170">
    <property type="entry name" value="SEC14"/>
    <property type="match status" value="1"/>
</dbReference>
<name>A0A0C3PJX3_PHLG1</name>
<dbReference type="Pfam" id="PF00650">
    <property type="entry name" value="CRAL_TRIO"/>
    <property type="match status" value="1"/>
</dbReference>
<dbReference type="InterPro" id="IPR001251">
    <property type="entry name" value="CRAL-TRIO_dom"/>
</dbReference>
<dbReference type="STRING" id="745531.A0A0C3PJX3"/>
<proteinExistence type="predicted"/>
<dbReference type="InterPro" id="IPR052432">
    <property type="entry name" value="PITP/CRAL-TRIO"/>
</dbReference>
<dbReference type="PANTHER" id="PTHR46590:SF4">
    <property type="entry name" value="CRAL-TRIO DOMAIN-CONTAINING PROTEIN"/>
    <property type="match status" value="1"/>
</dbReference>
<evidence type="ECO:0000259" key="2">
    <source>
        <dbReference type="PROSITE" id="PS50191"/>
    </source>
</evidence>
<dbReference type="SUPFAM" id="SSF52087">
    <property type="entry name" value="CRAL/TRIO domain"/>
    <property type="match status" value="1"/>
</dbReference>
<dbReference type="HOGENOM" id="CLU_037648_0_0_1"/>
<dbReference type="PANTHER" id="PTHR46590">
    <property type="entry name" value="PHOSPHATIDYLINOSITOL TRANSFER PROTEIN CSR1-RELATED"/>
    <property type="match status" value="1"/>
</dbReference>
<dbReference type="OrthoDB" id="75724at2759"/>
<keyword evidence="1" id="KW-0812">Transmembrane</keyword>
<dbReference type="PROSITE" id="PS50191">
    <property type="entry name" value="CRAL_TRIO"/>
    <property type="match status" value="1"/>
</dbReference>